<dbReference type="HOGENOM" id="CLU_1976652_0_0_2"/>
<accession>G4RMQ0</accession>
<proteinExistence type="predicted"/>
<sequence>MYWAVTAALIIAMAMVIIVTIYTTGAMMQQAQQNTAEYGTREVAIAQQCANLPIYQNNGKYYISAVKLSGGSGVSMSSYSSMSSGGDDEYGYMNAAMVPLQNGQMYLVGNCVVEPMGSSLLVFAAK</sequence>
<dbReference type="PaxDb" id="768679-TTX_2114"/>
<dbReference type="Proteomes" id="UP000002654">
    <property type="component" value="Chromosome"/>
</dbReference>
<feature type="transmembrane region" description="Helical" evidence="1">
    <location>
        <begin position="6"/>
        <end position="25"/>
    </location>
</feature>
<keyword evidence="1" id="KW-1133">Transmembrane helix</keyword>
<dbReference type="RefSeq" id="WP_014127979.1">
    <property type="nucleotide sequence ID" value="NC_016070.1"/>
</dbReference>
<name>G4RMQ0_THETK</name>
<dbReference type="EMBL" id="FN869859">
    <property type="protein sequence ID" value="CCC82726.1"/>
    <property type="molecule type" value="Genomic_DNA"/>
</dbReference>
<evidence type="ECO:0000313" key="3">
    <source>
        <dbReference type="Proteomes" id="UP000002654"/>
    </source>
</evidence>
<keyword evidence="1" id="KW-0812">Transmembrane</keyword>
<dbReference type="KEGG" id="ttn:TTX_2114"/>
<dbReference type="GeneID" id="11263002"/>
<dbReference type="AlphaFoldDB" id="G4RMQ0"/>
<dbReference type="STRING" id="768679.TTX_2114"/>
<protein>
    <submittedName>
        <fullName evidence="2">Uncharacterized protein</fullName>
    </submittedName>
</protein>
<gene>
    <name evidence="2" type="ordered locus">TTX_2114</name>
</gene>
<reference evidence="2 3" key="1">
    <citation type="journal article" date="2011" name="PLoS ONE">
        <title>The complete genome sequence of Thermoproteus tenax: a physiologically versatile member of the Crenarchaeota.</title>
        <authorList>
            <person name="Siebers B."/>
            <person name="Zaparty M."/>
            <person name="Raddatz G."/>
            <person name="Tjaden B."/>
            <person name="Albers S.V."/>
            <person name="Bell S.D."/>
            <person name="Blombach F."/>
            <person name="Kletzin A."/>
            <person name="Kyrpides N."/>
            <person name="Lanz C."/>
            <person name="Plagens A."/>
            <person name="Rampp M."/>
            <person name="Rosinus A."/>
            <person name="von Jan M."/>
            <person name="Makarova K.S."/>
            <person name="Klenk H.P."/>
            <person name="Schuster S.C."/>
            <person name="Hensel R."/>
        </authorList>
    </citation>
    <scope>NUCLEOTIDE SEQUENCE [LARGE SCALE GENOMIC DNA]</scope>
    <source>
        <strain evidence="3">ATCC 35583 / DSM 2078 / JCM 9277 / NBRC 100435 / Kra 1</strain>
    </source>
</reference>
<keyword evidence="1" id="KW-0472">Membrane</keyword>
<evidence type="ECO:0000256" key="1">
    <source>
        <dbReference type="SAM" id="Phobius"/>
    </source>
</evidence>
<organism evidence="2 3">
    <name type="scientific">Thermoproteus tenax (strain ATCC 35583 / DSM 2078 / JCM 9277 / NBRC 100435 / Kra 1)</name>
    <dbReference type="NCBI Taxonomy" id="768679"/>
    <lineage>
        <taxon>Archaea</taxon>
        <taxon>Thermoproteota</taxon>
        <taxon>Thermoprotei</taxon>
        <taxon>Thermoproteales</taxon>
        <taxon>Thermoproteaceae</taxon>
        <taxon>Thermoproteus</taxon>
    </lineage>
</organism>
<dbReference type="PATRIC" id="fig|768679.9.peg.2137"/>
<evidence type="ECO:0000313" key="2">
    <source>
        <dbReference type="EMBL" id="CCC82726.1"/>
    </source>
</evidence>
<keyword evidence="3" id="KW-1185">Reference proteome</keyword>